<name>A0A4V4H5V0_MUSBA</name>
<keyword evidence="2" id="KW-1185">Reference proteome</keyword>
<sequence>MFSTGILNPPPDWSRWWPSQGERVVVVAVRWRLHERIRASRESVAAAREEDDRLKYQPPW</sequence>
<proteinExistence type="predicted"/>
<accession>A0A4V4H5V0</accession>
<evidence type="ECO:0000313" key="1">
    <source>
        <dbReference type="EMBL" id="THU57486.1"/>
    </source>
</evidence>
<comment type="caution">
    <text evidence="1">The sequence shown here is derived from an EMBL/GenBank/DDBJ whole genome shotgun (WGS) entry which is preliminary data.</text>
</comment>
<protein>
    <submittedName>
        <fullName evidence="1">Uncharacterized protein</fullName>
    </submittedName>
</protein>
<gene>
    <name evidence="1" type="ORF">C4D60_Mb03t04040</name>
</gene>
<dbReference type="Proteomes" id="UP000317650">
    <property type="component" value="Chromosome 3"/>
</dbReference>
<dbReference type="AlphaFoldDB" id="A0A4V4H5V0"/>
<dbReference type="EMBL" id="PYDT01000006">
    <property type="protein sequence ID" value="THU57486.1"/>
    <property type="molecule type" value="Genomic_DNA"/>
</dbReference>
<evidence type="ECO:0000313" key="2">
    <source>
        <dbReference type="Proteomes" id="UP000317650"/>
    </source>
</evidence>
<organism evidence="1 2">
    <name type="scientific">Musa balbisiana</name>
    <name type="common">Banana</name>
    <dbReference type="NCBI Taxonomy" id="52838"/>
    <lineage>
        <taxon>Eukaryota</taxon>
        <taxon>Viridiplantae</taxon>
        <taxon>Streptophyta</taxon>
        <taxon>Embryophyta</taxon>
        <taxon>Tracheophyta</taxon>
        <taxon>Spermatophyta</taxon>
        <taxon>Magnoliopsida</taxon>
        <taxon>Liliopsida</taxon>
        <taxon>Zingiberales</taxon>
        <taxon>Musaceae</taxon>
        <taxon>Musa</taxon>
    </lineage>
</organism>
<reference evidence="1 2" key="1">
    <citation type="journal article" date="2019" name="Nat. Plants">
        <title>Genome sequencing of Musa balbisiana reveals subgenome evolution and function divergence in polyploid bananas.</title>
        <authorList>
            <person name="Yao X."/>
        </authorList>
    </citation>
    <scope>NUCLEOTIDE SEQUENCE [LARGE SCALE GENOMIC DNA]</scope>
    <source>
        <strain evidence="2">cv. DH-PKW</strain>
        <tissue evidence="1">Leaves</tissue>
    </source>
</reference>